<accession>A0A0F9B0I9</accession>
<proteinExistence type="predicted"/>
<dbReference type="EMBL" id="LAZR01040071">
    <property type="protein sequence ID" value="KKL15419.1"/>
    <property type="molecule type" value="Genomic_DNA"/>
</dbReference>
<comment type="caution">
    <text evidence="1">The sequence shown here is derived from an EMBL/GenBank/DDBJ whole genome shotgun (WGS) entry which is preliminary data.</text>
</comment>
<name>A0A0F9B0I9_9ZZZZ</name>
<protein>
    <submittedName>
        <fullName evidence="1">Uncharacterized protein</fullName>
    </submittedName>
</protein>
<evidence type="ECO:0000313" key="1">
    <source>
        <dbReference type="EMBL" id="KKL15419.1"/>
    </source>
</evidence>
<gene>
    <name evidence="1" type="ORF">LCGC14_2505810</name>
</gene>
<organism evidence="1">
    <name type="scientific">marine sediment metagenome</name>
    <dbReference type="NCBI Taxonomy" id="412755"/>
    <lineage>
        <taxon>unclassified sequences</taxon>
        <taxon>metagenomes</taxon>
        <taxon>ecological metagenomes</taxon>
    </lineage>
</organism>
<feature type="non-terminal residue" evidence="1">
    <location>
        <position position="160"/>
    </location>
</feature>
<reference evidence="1" key="1">
    <citation type="journal article" date="2015" name="Nature">
        <title>Complex archaea that bridge the gap between prokaryotes and eukaryotes.</title>
        <authorList>
            <person name="Spang A."/>
            <person name="Saw J.H."/>
            <person name="Jorgensen S.L."/>
            <person name="Zaremba-Niedzwiedzka K."/>
            <person name="Martijn J."/>
            <person name="Lind A.E."/>
            <person name="van Eijk R."/>
            <person name="Schleper C."/>
            <person name="Guy L."/>
            <person name="Ettema T.J."/>
        </authorList>
    </citation>
    <scope>NUCLEOTIDE SEQUENCE</scope>
</reference>
<dbReference type="AlphaFoldDB" id="A0A0F9B0I9"/>
<sequence>MAVDPLLDWIVYSFDPIRGRIAKFSNLTHGLADLPKSGIIAVAQCYDDVDGTRNKYVIEGPEWYVFYPFANMFSGSDARNVEWAESLGVVFLAKLHGLWLPDPWFLQIMKVLASESGLPNALDRGSMSREQRSRFDAVVLSHVRANDEFVAKLEQAIVDL</sequence>